<dbReference type="InterPro" id="IPR043502">
    <property type="entry name" value="DNA/RNA_pol_sf"/>
</dbReference>
<comment type="subcellular location">
    <subcellularLocation>
        <location evidence="2 20">Nucleus</location>
    </subcellularLocation>
</comment>
<dbReference type="InterPro" id="IPR056435">
    <property type="entry name" value="DPOD/Z_N"/>
</dbReference>
<dbReference type="VEuPathDB" id="FungiDB:DIURU_001853"/>
<keyword evidence="12 20" id="KW-0239">DNA-directed DNA polymerase</keyword>
<keyword evidence="13 20" id="KW-0408">Iron</keyword>
<evidence type="ECO:0000256" key="18">
    <source>
        <dbReference type="ARBA" id="ARBA00049244"/>
    </source>
</evidence>
<comment type="subunit">
    <text evidence="19">Forms DNA polymerase zeta with REV7.</text>
</comment>
<evidence type="ECO:0000313" key="27">
    <source>
        <dbReference type="Proteomes" id="UP000449547"/>
    </source>
</evidence>
<dbReference type="OrthoDB" id="2414538at2759"/>
<keyword evidence="16" id="KW-0234">DNA repair</keyword>
<dbReference type="InterPro" id="IPR006133">
    <property type="entry name" value="DNA-dir_DNA_pol_B_exonuc"/>
</dbReference>
<dbReference type="RefSeq" id="XP_034013387.1">
    <property type="nucleotide sequence ID" value="XM_034154442.1"/>
</dbReference>
<protein>
    <recommendedName>
        <fullName evidence="20">DNA polymerase</fullName>
        <ecNumber evidence="20">2.7.7.7</ecNumber>
    </recommendedName>
</protein>
<evidence type="ECO:0000256" key="8">
    <source>
        <dbReference type="ARBA" id="ARBA00022723"/>
    </source>
</evidence>
<proteinExistence type="inferred from homology"/>
<dbReference type="Gene3D" id="3.30.342.10">
    <property type="entry name" value="DNA Polymerase, chain B, domain 1"/>
    <property type="match status" value="1"/>
</dbReference>
<dbReference type="OMA" id="GRNKMGF"/>
<evidence type="ECO:0000256" key="9">
    <source>
        <dbReference type="ARBA" id="ARBA00022763"/>
    </source>
</evidence>
<evidence type="ECO:0000313" key="26">
    <source>
        <dbReference type="EMBL" id="KAA8904777.1"/>
    </source>
</evidence>
<dbReference type="PRINTS" id="PR00106">
    <property type="entry name" value="DNAPOLB"/>
</dbReference>
<keyword evidence="15 20" id="KW-0238">DNA-binding</keyword>
<dbReference type="Gene3D" id="3.90.1600.10">
    <property type="entry name" value="Palm domain of DNA polymerase"/>
    <property type="match status" value="1"/>
</dbReference>
<dbReference type="Pfam" id="PF24055">
    <property type="entry name" value="POL3_N"/>
    <property type="match status" value="1"/>
</dbReference>
<dbReference type="Pfam" id="PF03104">
    <property type="entry name" value="DNA_pol_B_exo1"/>
    <property type="match status" value="1"/>
</dbReference>
<dbReference type="InterPro" id="IPR042087">
    <property type="entry name" value="DNA_pol_B_thumb"/>
</dbReference>
<evidence type="ECO:0000259" key="24">
    <source>
        <dbReference type="Pfam" id="PF14260"/>
    </source>
</evidence>
<feature type="compositionally biased region" description="Polar residues" evidence="21">
    <location>
        <begin position="417"/>
        <end position="430"/>
    </location>
</feature>
<keyword evidence="9" id="KW-0227">DNA damage</keyword>
<evidence type="ECO:0000256" key="1">
    <source>
        <dbReference type="ARBA" id="ARBA00001966"/>
    </source>
</evidence>
<dbReference type="SUPFAM" id="SSF56672">
    <property type="entry name" value="DNA/RNA polymerases"/>
    <property type="match status" value="1"/>
</dbReference>
<dbReference type="GO" id="GO:0016035">
    <property type="term" value="C:zeta DNA polymerase complex"/>
    <property type="evidence" value="ECO:0007669"/>
    <property type="project" value="InterPro"/>
</dbReference>
<sequence length="1503" mass="171274">MKVQVADYDAYHVSPTKLDSVYGEATQAPIVRVYGSVRVEPPSGTKRPSSSLSPLVVPAMVHIHNYYPYLYVDCNTKDLGSLTEEVLAQKCRYLEARMVASYRHRQYNDDDDDIPPVKGQKKFVLSVTVCKGMPIYGYRAGYRPVYKITLLNAQYKLRMAQLFWDNSVVLDSESSKVAPLVYEAHIPYTAQFMSDYNVFGCGWMDLETCYVRDPVIGNNVFDSSQVSRLKQWLLHGIVHQNNVLSSEKWPRISNMVLEFDVDVASVLNRKQIELRKLHHGFTEWHRWSPDLPTPIYLSSLQGVYRDLEYQCRARNAQFHKDETLNSQSYGTGSSTWSNQEELDDLLAYAMKQNGTTKTSMDEWFDTTCQWKGLEEVPTCFASVDIVPRYHNYPFRAPVDLVAWRLPHQLWSRHAPISASQFQRSQPSQPKISELPTEVDEESSTEEDTEKDDNSENDDITEKSDNPTTSSPATSPQQPPDNSEVLAQLESWSLEESGGIDQVIATQRRQTFAQSNGDDSIVESMRGSQSMILESQPSVTAGGSLRFRSEPPKEATDPELLNRSFIESGALKIDYPVPHFDTDADQPSRPFIFANKRINVPVLCDATIPDSSMSQWIKSTMKPKKDQLQRWRYVLEPPKAETVAQWFMDKQLQPSQKWNSQIEAITQNKYSYNSAKVVRHDDGYNAMTYFYIDVLATTDSDRAPDPATDSVVAIFYHFDDSNGSFAHMPTSGTLLVGQSLPNCSTVTHESDMVAHLVHLVTSFDPDILVGYEVNDTSWGYLVQRFRQCYDANLLESFSRGTFKSQGKWGDRWGYTHTSSLAICGRHVLNLWRVLRSDMALTDYSLENVARKLLKVSMPRFSNYKLGMWFNGTVREQQLVLRYFHRKIETALKIIAVQEIITRNVEYSRLIGIDFNANFYRGSQFKVESILGRLSKAENVMLNSPSKHHVHEMRSLECIPLILEPDSNFYRSPLVVLDFQSLYPSIMIAYNYCFSTILCRLRNFKRNSNRLGYLRHHPLPPGLIDLLWRHNAINVSPNGCVFVNSKVRKSILAKMLGELMNTRQAVKKVMKMFGGESELCKLYHARQLALKLIANVTYGYASASFSGRMPNSDVADAIVATGREILSKSIRMIEAAEFGAKVVYGDTDSLFVYFPGASREDAFNYGQILADRVTGEFPDPIFLKFEKVYHPCVLLAKKRYVGYSYESPHQGTPKFDAKGIETVRRDGIPAQQKMVEQSLRLLFDSANLSAVKKYVTDQFRKVLSSKVPIPDFCFAKEVRWGTYKDERYLPPGAIVAQQMVDDDPRKEPQYRERVPYLIYHDVTKPKLRDRAISPEKFMASLASPSPLYLDYEYYITKVLSPPLERIFNLMGANVKDWYNTLPKRHLPHAKASALAQFVKRHQCAVCQGAIDGDSDHFCQRCLRNEALSVAKLMGEVKYRERKSVLLRSGCKICVGANTDAGTDEVSVVDQCSNQSCDVYYKKAVADHQYERIADATVPMLKELEW</sequence>
<dbReference type="GO" id="GO:0008270">
    <property type="term" value="F:zinc ion binding"/>
    <property type="evidence" value="ECO:0007669"/>
    <property type="project" value="UniProtKB-KW"/>
</dbReference>
<dbReference type="GO" id="GO:0000166">
    <property type="term" value="F:nucleotide binding"/>
    <property type="evidence" value="ECO:0007669"/>
    <property type="project" value="InterPro"/>
</dbReference>
<dbReference type="GO" id="GO:0000724">
    <property type="term" value="P:double-strand break repair via homologous recombination"/>
    <property type="evidence" value="ECO:0007669"/>
    <property type="project" value="TreeGrafter"/>
</dbReference>
<feature type="compositionally biased region" description="Basic and acidic residues" evidence="21">
    <location>
        <begin position="546"/>
        <end position="555"/>
    </location>
</feature>
<dbReference type="GO" id="GO:0006260">
    <property type="term" value="P:DNA replication"/>
    <property type="evidence" value="ECO:0007669"/>
    <property type="project" value="UniProtKB-KW"/>
</dbReference>
<evidence type="ECO:0000256" key="7">
    <source>
        <dbReference type="ARBA" id="ARBA00022705"/>
    </source>
</evidence>
<keyword evidence="4 20" id="KW-0004">4Fe-4S</keyword>
<dbReference type="FunFam" id="1.10.132.60:FF:000007">
    <property type="entry name" value="DNA polymerase"/>
    <property type="match status" value="1"/>
</dbReference>
<gene>
    <name evidence="26" type="ORF">DIURU_001853</name>
</gene>
<evidence type="ECO:0000256" key="4">
    <source>
        <dbReference type="ARBA" id="ARBA00022485"/>
    </source>
</evidence>
<keyword evidence="14 20" id="KW-0411">Iron-sulfur</keyword>
<dbReference type="Gene3D" id="3.30.420.10">
    <property type="entry name" value="Ribonuclease H-like superfamily/Ribonuclease H"/>
    <property type="match status" value="1"/>
</dbReference>
<keyword evidence="17 20" id="KW-0539">Nucleus</keyword>
<organism evidence="26 27">
    <name type="scientific">Diutina rugosa</name>
    <name type="common">Yeast</name>
    <name type="synonym">Candida rugosa</name>
    <dbReference type="NCBI Taxonomy" id="5481"/>
    <lineage>
        <taxon>Eukaryota</taxon>
        <taxon>Fungi</taxon>
        <taxon>Dikarya</taxon>
        <taxon>Ascomycota</taxon>
        <taxon>Saccharomycotina</taxon>
        <taxon>Pichiomycetes</taxon>
        <taxon>Debaryomycetaceae</taxon>
        <taxon>Diutina</taxon>
    </lineage>
</organism>
<evidence type="ECO:0000256" key="12">
    <source>
        <dbReference type="ARBA" id="ARBA00022932"/>
    </source>
</evidence>
<evidence type="ECO:0000256" key="2">
    <source>
        <dbReference type="ARBA" id="ARBA00004123"/>
    </source>
</evidence>
<evidence type="ECO:0000256" key="21">
    <source>
        <dbReference type="SAM" id="MobiDB-lite"/>
    </source>
</evidence>
<dbReference type="CDD" id="cd05778">
    <property type="entry name" value="DNA_polB_zeta_exo"/>
    <property type="match status" value="1"/>
</dbReference>
<keyword evidence="7 20" id="KW-0235">DNA replication</keyword>
<evidence type="ECO:0000256" key="15">
    <source>
        <dbReference type="ARBA" id="ARBA00023125"/>
    </source>
</evidence>
<keyword evidence="10 20" id="KW-0863">Zinc-finger</keyword>
<evidence type="ECO:0000256" key="16">
    <source>
        <dbReference type="ARBA" id="ARBA00023204"/>
    </source>
</evidence>
<dbReference type="InterPro" id="IPR030559">
    <property type="entry name" value="PolZ_Rev3"/>
</dbReference>
<feature type="region of interest" description="Disordered" evidence="21">
    <location>
        <begin position="538"/>
        <end position="558"/>
    </location>
</feature>
<dbReference type="Pfam" id="PF00136">
    <property type="entry name" value="DNA_pol_B"/>
    <property type="match status" value="1"/>
</dbReference>
<evidence type="ECO:0000256" key="14">
    <source>
        <dbReference type="ARBA" id="ARBA00023014"/>
    </source>
</evidence>
<feature type="domain" description="DNA-directed DNA polymerase family B exonuclease" evidence="23">
    <location>
        <begin position="684"/>
        <end position="847"/>
    </location>
</feature>
<dbReference type="GO" id="GO:0042276">
    <property type="term" value="P:error-prone translesion synthesis"/>
    <property type="evidence" value="ECO:0007669"/>
    <property type="project" value="TreeGrafter"/>
</dbReference>
<dbReference type="Gene3D" id="1.10.287.690">
    <property type="entry name" value="Helix hairpin bin"/>
    <property type="match status" value="1"/>
</dbReference>
<dbReference type="PANTHER" id="PTHR45812:SF1">
    <property type="entry name" value="DNA POLYMERASE ZETA CATALYTIC SUBUNIT"/>
    <property type="match status" value="1"/>
</dbReference>
<dbReference type="InterPro" id="IPR006134">
    <property type="entry name" value="DNA-dir_DNA_pol_B_multi_dom"/>
</dbReference>
<dbReference type="InterPro" id="IPR025687">
    <property type="entry name" value="Znf-C4pol"/>
</dbReference>
<dbReference type="InterPro" id="IPR006172">
    <property type="entry name" value="DNA-dir_DNA_pol_B"/>
</dbReference>
<evidence type="ECO:0000256" key="6">
    <source>
        <dbReference type="ARBA" id="ARBA00022695"/>
    </source>
</evidence>
<dbReference type="SUPFAM" id="SSF53098">
    <property type="entry name" value="Ribonuclease H-like"/>
    <property type="match status" value="1"/>
</dbReference>
<dbReference type="GO" id="GO:0003677">
    <property type="term" value="F:DNA binding"/>
    <property type="evidence" value="ECO:0007669"/>
    <property type="project" value="UniProtKB-KW"/>
</dbReference>
<dbReference type="PROSITE" id="PS00116">
    <property type="entry name" value="DNA_POLYMERASE_B"/>
    <property type="match status" value="1"/>
</dbReference>
<evidence type="ECO:0000259" key="22">
    <source>
        <dbReference type="Pfam" id="PF00136"/>
    </source>
</evidence>
<evidence type="ECO:0000256" key="20">
    <source>
        <dbReference type="RuleBase" id="RU000442"/>
    </source>
</evidence>
<dbReference type="InterPro" id="IPR017964">
    <property type="entry name" value="DNA-dir_DNA_pol_B_CS"/>
</dbReference>
<dbReference type="GeneID" id="54780506"/>
<evidence type="ECO:0000256" key="19">
    <source>
        <dbReference type="ARBA" id="ARBA00066055"/>
    </source>
</evidence>
<keyword evidence="6 20" id="KW-0548">Nucleotidyltransferase</keyword>
<keyword evidence="27" id="KW-1185">Reference proteome</keyword>
<feature type="domain" description="DNA polymerase delta/zeta catalytic subunit N-terminal" evidence="25">
    <location>
        <begin position="66"/>
        <end position="155"/>
    </location>
</feature>
<comment type="cofactor">
    <cofactor evidence="1 20">
        <name>[4Fe-4S] cluster</name>
        <dbReference type="ChEBI" id="CHEBI:49883"/>
    </cofactor>
</comment>
<feature type="domain" description="DNA-directed DNA polymerase family B multifunctional" evidence="22">
    <location>
        <begin position="912"/>
        <end position="1366"/>
    </location>
</feature>
<keyword evidence="11 20" id="KW-0862">Zinc</keyword>
<reference evidence="26 27" key="1">
    <citation type="submission" date="2019-07" db="EMBL/GenBank/DDBJ databases">
        <title>Genome assembly of two rare yeast pathogens: Diutina rugosa and Trichomonascus ciferrii.</title>
        <authorList>
            <person name="Mixao V."/>
            <person name="Saus E."/>
            <person name="Hansen A."/>
            <person name="Lass-Flor C."/>
            <person name="Gabaldon T."/>
        </authorList>
    </citation>
    <scope>NUCLEOTIDE SEQUENCE [LARGE SCALE GENOMIC DNA]</scope>
    <source>
        <strain evidence="26 27">CBS 613</strain>
    </source>
</reference>
<dbReference type="InterPro" id="IPR023211">
    <property type="entry name" value="DNA_pol_palm_dom_sf"/>
</dbReference>
<feature type="compositionally biased region" description="Low complexity" evidence="21">
    <location>
        <begin position="466"/>
        <end position="475"/>
    </location>
</feature>
<name>A0A642UT34_DIURU</name>
<keyword evidence="8 20" id="KW-0479">Metal-binding</keyword>
<evidence type="ECO:0000256" key="5">
    <source>
        <dbReference type="ARBA" id="ARBA00022679"/>
    </source>
</evidence>
<evidence type="ECO:0000259" key="25">
    <source>
        <dbReference type="Pfam" id="PF24055"/>
    </source>
</evidence>
<dbReference type="FunFam" id="1.10.287.690:FF:000002">
    <property type="entry name" value="DNA polymerase zeta"/>
    <property type="match status" value="1"/>
</dbReference>
<comment type="caution">
    <text evidence="26">The sequence shown here is derived from an EMBL/GenBank/DDBJ whole genome shotgun (WGS) entry which is preliminary data.</text>
</comment>
<feature type="compositionally biased region" description="Acidic residues" evidence="21">
    <location>
        <begin position="436"/>
        <end position="458"/>
    </location>
</feature>
<dbReference type="SMART" id="SM00486">
    <property type="entry name" value="POLBc"/>
    <property type="match status" value="1"/>
</dbReference>
<dbReference type="Gene3D" id="1.10.132.60">
    <property type="entry name" value="DNA polymerase family B, C-terminal domain"/>
    <property type="match status" value="1"/>
</dbReference>
<dbReference type="EC" id="2.7.7.7" evidence="20"/>
<feature type="region of interest" description="Disordered" evidence="21">
    <location>
        <begin position="416"/>
        <end position="482"/>
    </location>
</feature>
<evidence type="ECO:0000256" key="10">
    <source>
        <dbReference type="ARBA" id="ARBA00022771"/>
    </source>
</evidence>
<evidence type="ECO:0000256" key="11">
    <source>
        <dbReference type="ARBA" id="ARBA00022833"/>
    </source>
</evidence>
<evidence type="ECO:0000259" key="23">
    <source>
        <dbReference type="Pfam" id="PF03104"/>
    </source>
</evidence>
<dbReference type="InterPro" id="IPR036397">
    <property type="entry name" value="RNaseH_sf"/>
</dbReference>
<dbReference type="GO" id="GO:0003887">
    <property type="term" value="F:DNA-directed DNA polymerase activity"/>
    <property type="evidence" value="ECO:0007669"/>
    <property type="project" value="UniProtKB-KW"/>
</dbReference>
<dbReference type="EMBL" id="SWFT01000053">
    <property type="protein sequence ID" value="KAA8904777.1"/>
    <property type="molecule type" value="Genomic_DNA"/>
</dbReference>
<comment type="similarity">
    <text evidence="3 20">Belongs to the DNA polymerase type-B family.</text>
</comment>
<evidence type="ECO:0000256" key="3">
    <source>
        <dbReference type="ARBA" id="ARBA00005755"/>
    </source>
</evidence>
<comment type="catalytic activity">
    <reaction evidence="18 20">
        <text>DNA(n) + a 2'-deoxyribonucleoside 5'-triphosphate = DNA(n+1) + diphosphate</text>
        <dbReference type="Rhea" id="RHEA:22508"/>
        <dbReference type="Rhea" id="RHEA-COMP:17339"/>
        <dbReference type="Rhea" id="RHEA-COMP:17340"/>
        <dbReference type="ChEBI" id="CHEBI:33019"/>
        <dbReference type="ChEBI" id="CHEBI:61560"/>
        <dbReference type="ChEBI" id="CHEBI:173112"/>
        <dbReference type="EC" id="2.7.7.7"/>
    </reaction>
</comment>
<dbReference type="Pfam" id="PF14260">
    <property type="entry name" value="zf-C4pol"/>
    <property type="match status" value="1"/>
</dbReference>
<feature type="domain" description="C4-type zinc-finger of DNA polymerase delta" evidence="24">
    <location>
        <begin position="1401"/>
        <end position="1480"/>
    </location>
</feature>
<keyword evidence="5 20" id="KW-0808">Transferase</keyword>
<dbReference type="Proteomes" id="UP000449547">
    <property type="component" value="Unassembled WGS sequence"/>
</dbReference>
<dbReference type="GO" id="GO:0005634">
    <property type="term" value="C:nucleus"/>
    <property type="evidence" value="ECO:0007669"/>
    <property type="project" value="UniProtKB-SubCell"/>
</dbReference>
<dbReference type="PANTHER" id="PTHR45812">
    <property type="entry name" value="DNA POLYMERASE ZETA CATALYTIC SUBUNIT"/>
    <property type="match status" value="1"/>
</dbReference>
<dbReference type="InterPro" id="IPR012337">
    <property type="entry name" value="RNaseH-like_sf"/>
</dbReference>
<evidence type="ECO:0000256" key="13">
    <source>
        <dbReference type="ARBA" id="ARBA00023004"/>
    </source>
</evidence>
<dbReference type="CDD" id="cd05534">
    <property type="entry name" value="POLBc_zeta"/>
    <property type="match status" value="1"/>
</dbReference>
<dbReference type="GO" id="GO:0051539">
    <property type="term" value="F:4 iron, 4 sulfur cluster binding"/>
    <property type="evidence" value="ECO:0007669"/>
    <property type="project" value="UniProtKB-KW"/>
</dbReference>
<accession>A0A642UT34</accession>
<evidence type="ECO:0000256" key="17">
    <source>
        <dbReference type="ARBA" id="ARBA00023242"/>
    </source>
</evidence>